<dbReference type="RefSeq" id="WP_382312815.1">
    <property type="nucleotide sequence ID" value="NZ_JBHUFD010000003.1"/>
</dbReference>
<evidence type="ECO:0000256" key="2">
    <source>
        <dbReference type="SAM" id="Phobius"/>
    </source>
</evidence>
<proteinExistence type="predicted"/>
<gene>
    <name evidence="3" type="ORF">ACFSDX_08165</name>
</gene>
<comment type="caution">
    <text evidence="3">The sequence shown here is derived from an EMBL/GenBank/DDBJ whole genome shotgun (WGS) entry which is preliminary data.</text>
</comment>
<dbReference type="EMBL" id="JBHUFD010000003">
    <property type="protein sequence ID" value="MFD1872398.1"/>
    <property type="molecule type" value="Genomic_DNA"/>
</dbReference>
<accession>A0ABW4QS61</accession>
<feature type="region of interest" description="Disordered" evidence="1">
    <location>
        <begin position="716"/>
        <end position="755"/>
    </location>
</feature>
<reference evidence="4" key="1">
    <citation type="journal article" date="2019" name="Int. J. Syst. Evol. Microbiol.">
        <title>The Global Catalogue of Microorganisms (GCM) 10K type strain sequencing project: providing services to taxonomists for standard genome sequencing and annotation.</title>
        <authorList>
            <consortium name="The Broad Institute Genomics Platform"/>
            <consortium name="The Broad Institute Genome Sequencing Center for Infectious Disease"/>
            <person name="Wu L."/>
            <person name="Ma J."/>
        </authorList>
    </citation>
    <scope>NUCLEOTIDE SEQUENCE [LARGE SCALE GENOMIC DNA]</scope>
    <source>
        <strain evidence="4">CGMCC 1.15795</strain>
    </source>
</reference>
<feature type="transmembrane region" description="Helical" evidence="2">
    <location>
        <begin position="21"/>
        <end position="44"/>
    </location>
</feature>
<evidence type="ECO:0000256" key="1">
    <source>
        <dbReference type="SAM" id="MobiDB-lite"/>
    </source>
</evidence>
<keyword evidence="2" id="KW-0812">Transmembrane</keyword>
<evidence type="ECO:0008006" key="5">
    <source>
        <dbReference type="Google" id="ProtNLM"/>
    </source>
</evidence>
<sequence>MNTSPTSARPPHRWAIWLRRGLAALGVLLVLAIVAACLFLDPWLRRTLEKQVAEKTHGQYQLGIGSLRTELWARALHLRRVALRPTARPLADTLPRATLYLGRLDVHGVGILALLRGRTVPVDSLTLDSLRLDVAALARRPAPHPTPPLYEQQPLRLGYLALRHISGSFGHTSKPTGQLADGLVSAHDILFTSAGAADTQRLAFAASWQAQLRQPLGRVGGHTVTAGLASFSSARQQLGVDSLRIVPPAPGRGTPGAVRVFFTMPRVRVAGLRAATWQHQHRLRADSARLSEPRLTFRPPAQAPPPLWKLLQPLFRRADVQQLTVENGYLAMAGVGEAPAVRHVFSTARRLRIDSLSEQPTSRRVLYALGWTGHTGRLTGTFLAPLYPASIEHAFLDTDAQTLRFTTLAVRPTIRPAQLNLRKGYQTTQLTIRMDEVRAQGFDFKQLSANSYLRVARVIIENPYLLARSDGRGPLNRSPSYLTPDAVLRLRAHIDVRQLDLRNGTIMARSRSERTPLVGSFSINRLNASLYNVTNDPSRMSLAQPLTGSATGYLQNTCRAEVHLTTSLLDPRGRQHLRGSFGPAPFSILNPVMTPTRLIHFKSGQAQRVDFDEYIDRQHISGTVRAHYTGLKLNFLGYKEGEMTKTFFGRIKSGLVNVVVRDQNPRPGGRFVVGEIDTPRELEFSTFTAWRQGLLAGFVHSMGVPKKMASGYSQASAGTALPAPTDAPSRRVGTPPTAPAAPAPQARSKVGRWLHGTARRVKRLAKRLKNKAPGQR</sequence>
<organism evidence="3 4">
    <name type="scientific">Hymenobacter bucti</name>
    <dbReference type="NCBI Taxonomy" id="1844114"/>
    <lineage>
        <taxon>Bacteria</taxon>
        <taxon>Pseudomonadati</taxon>
        <taxon>Bacteroidota</taxon>
        <taxon>Cytophagia</taxon>
        <taxon>Cytophagales</taxon>
        <taxon>Hymenobacteraceae</taxon>
        <taxon>Hymenobacter</taxon>
    </lineage>
</organism>
<dbReference type="Proteomes" id="UP001597197">
    <property type="component" value="Unassembled WGS sequence"/>
</dbReference>
<evidence type="ECO:0000313" key="3">
    <source>
        <dbReference type="EMBL" id="MFD1872398.1"/>
    </source>
</evidence>
<keyword evidence="2" id="KW-0472">Membrane</keyword>
<evidence type="ECO:0000313" key="4">
    <source>
        <dbReference type="Proteomes" id="UP001597197"/>
    </source>
</evidence>
<protein>
    <recommendedName>
        <fullName evidence="5">AsmA-like C-terminal domain-containing protein</fullName>
    </recommendedName>
</protein>
<keyword evidence="4" id="KW-1185">Reference proteome</keyword>
<keyword evidence="2" id="KW-1133">Transmembrane helix</keyword>
<name>A0ABW4QS61_9BACT</name>